<protein>
    <recommendedName>
        <fullName evidence="5">DUF3035 domain-containing protein</fullName>
    </recommendedName>
</protein>
<feature type="chain" id="PRO_5019328667" description="DUF3035 domain-containing protein" evidence="2">
    <location>
        <begin position="20"/>
        <end position="94"/>
    </location>
</feature>
<dbReference type="AlphaFoldDB" id="A0A419A321"/>
<dbReference type="EMBL" id="QZEW01000086">
    <property type="protein sequence ID" value="RJL07682.1"/>
    <property type="molecule type" value="Genomic_DNA"/>
</dbReference>
<organism evidence="3 4">
    <name type="scientific">Paracoccus siganidrum</name>
    <dbReference type="NCBI Taxonomy" id="1276757"/>
    <lineage>
        <taxon>Bacteria</taxon>
        <taxon>Pseudomonadati</taxon>
        <taxon>Pseudomonadota</taxon>
        <taxon>Alphaproteobacteria</taxon>
        <taxon>Rhodobacterales</taxon>
        <taxon>Paracoccaceae</taxon>
        <taxon>Paracoccus</taxon>
    </lineage>
</organism>
<feature type="region of interest" description="Disordered" evidence="1">
    <location>
        <begin position="75"/>
        <end position="94"/>
    </location>
</feature>
<proteinExistence type="predicted"/>
<keyword evidence="4" id="KW-1185">Reference proteome</keyword>
<dbReference type="RefSeq" id="WP_119899973.1">
    <property type="nucleotide sequence ID" value="NZ_QNRC01000006.1"/>
</dbReference>
<dbReference type="Proteomes" id="UP000283587">
    <property type="component" value="Unassembled WGS sequence"/>
</dbReference>
<feature type="signal peptide" evidence="2">
    <location>
        <begin position="1"/>
        <end position="19"/>
    </location>
</feature>
<gene>
    <name evidence="3" type="ORF">D3P05_17325</name>
</gene>
<evidence type="ECO:0000313" key="3">
    <source>
        <dbReference type="EMBL" id="RJL07682.1"/>
    </source>
</evidence>
<sequence>MRNRPILALCAACALSACAGGQDDYPRLLPTEQVLAEPALPAHAATVAADVPPEAAVVARAEALRARADALRGPVIEPGTRARMTPAAEAGPGG</sequence>
<dbReference type="PROSITE" id="PS51257">
    <property type="entry name" value="PROKAR_LIPOPROTEIN"/>
    <property type="match status" value="1"/>
</dbReference>
<evidence type="ECO:0000256" key="1">
    <source>
        <dbReference type="SAM" id="MobiDB-lite"/>
    </source>
</evidence>
<evidence type="ECO:0008006" key="5">
    <source>
        <dbReference type="Google" id="ProtNLM"/>
    </source>
</evidence>
<reference evidence="4" key="1">
    <citation type="submission" date="2018-09" db="EMBL/GenBank/DDBJ databases">
        <title>Paracoccus onubensis nov. sp. a moderate halophilic bacterium isolated from Gruta de las Maravillas (Aracena, Spain).</title>
        <authorList>
            <person name="Jurado V."/>
            <person name="Gutierrez-Patricio S."/>
            <person name="Gonzalez-Pimentel J.L."/>
            <person name="Miller A.Z."/>
            <person name="Laiz L."/>
            <person name="Saiz-Jimenez C."/>
        </authorList>
    </citation>
    <scope>NUCLEOTIDE SEQUENCE [LARGE SCALE GENOMIC DNA]</scope>
    <source>
        <strain evidence="4">DSM 26381</strain>
    </source>
</reference>
<comment type="caution">
    <text evidence="3">The sequence shown here is derived from an EMBL/GenBank/DDBJ whole genome shotgun (WGS) entry which is preliminary data.</text>
</comment>
<keyword evidence="2" id="KW-0732">Signal</keyword>
<name>A0A419A321_9RHOB</name>
<evidence type="ECO:0000256" key="2">
    <source>
        <dbReference type="SAM" id="SignalP"/>
    </source>
</evidence>
<evidence type="ECO:0000313" key="4">
    <source>
        <dbReference type="Proteomes" id="UP000283587"/>
    </source>
</evidence>
<accession>A0A419A321</accession>